<dbReference type="Proteomes" id="UP000595437">
    <property type="component" value="Chromosome 10"/>
</dbReference>
<gene>
    <name evidence="2" type="ORF">FKW44_015814</name>
</gene>
<keyword evidence="3" id="KW-1185">Reference proteome</keyword>
<name>A0A7T8H0U9_CALRO</name>
<feature type="non-terminal residue" evidence="2">
    <location>
        <position position="1"/>
    </location>
</feature>
<dbReference type="PANTHER" id="PTHR11076:SF33">
    <property type="entry name" value="DNA POLYMERASE KAPPA"/>
    <property type="match status" value="1"/>
</dbReference>
<dbReference type="PANTHER" id="PTHR11076">
    <property type="entry name" value="DNA REPAIR POLYMERASE UMUC / TRANSFERASE FAMILY MEMBER"/>
    <property type="match status" value="1"/>
</dbReference>
<dbReference type="OrthoDB" id="6350720at2759"/>
<dbReference type="EMBL" id="CP045899">
    <property type="protein sequence ID" value="QQP41444.1"/>
    <property type="molecule type" value="Genomic_DNA"/>
</dbReference>
<dbReference type="AlphaFoldDB" id="A0A7T8H0U9"/>
<dbReference type="InterPro" id="IPR043128">
    <property type="entry name" value="Rev_trsase/Diguanyl_cyclase"/>
</dbReference>
<dbReference type="GO" id="GO:0006281">
    <property type="term" value="P:DNA repair"/>
    <property type="evidence" value="ECO:0007669"/>
    <property type="project" value="InterPro"/>
</dbReference>
<accession>A0A7T8H0U9</accession>
<sequence length="70" mass="7402">PEAIVERLRTEIFESTGLTASAGIAPNTLLAKVASDQNKPNGNSICNRTVTLSWNLLDGSPFVKSVASET</sequence>
<organism evidence="2 3">
    <name type="scientific">Caligus rogercresseyi</name>
    <name type="common">Sea louse</name>
    <dbReference type="NCBI Taxonomy" id="217165"/>
    <lineage>
        <taxon>Eukaryota</taxon>
        <taxon>Metazoa</taxon>
        <taxon>Ecdysozoa</taxon>
        <taxon>Arthropoda</taxon>
        <taxon>Crustacea</taxon>
        <taxon>Multicrustacea</taxon>
        <taxon>Hexanauplia</taxon>
        <taxon>Copepoda</taxon>
        <taxon>Siphonostomatoida</taxon>
        <taxon>Caligidae</taxon>
        <taxon>Caligus</taxon>
    </lineage>
</organism>
<dbReference type="InterPro" id="IPR001126">
    <property type="entry name" value="UmuC"/>
</dbReference>
<dbReference type="GO" id="GO:0003887">
    <property type="term" value="F:DNA-directed DNA polymerase activity"/>
    <property type="evidence" value="ECO:0007669"/>
    <property type="project" value="TreeGrafter"/>
</dbReference>
<proteinExistence type="predicted"/>
<feature type="domain" description="UmuC" evidence="1">
    <location>
        <begin position="1"/>
        <end position="42"/>
    </location>
</feature>
<dbReference type="SUPFAM" id="SSF56672">
    <property type="entry name" value="DNA/RNA polymerases"/>
    <property type="match status" value="1"/>
</dbReference>
<dbReference type="InterPro" id="IPR043502">
    <property type="entry name" value="DNA/RNA_pol_sf"/>
</dbReference>
<dbReference type="InterPro" id="IPR050116">
    <property type="entry name" value="DNA_polymerase-Y"/>
</dbReference>
<evidence type="ECO:0000259" key="1">
    <source>
        <dbReference type="PROSITE" id="PS50173"/>
    </source>
</evidence>
<protein>
    <submittedName>
        <fullName evidence="2">DNA polymerase kappalike</fullName>
    </submittedName>
</protein>
<reference evidence="3" key="1">
    <citation type="submission" date="2021-01" db="EMBL/GenBank/DDBJ databases">
        <title>Caligus Genome Assembly.</title>
        <authorList>
            <person name="Gallardo-Escarate C."/>
        </authorList>
    </citation>
    <scope>NUCLEOTIDE SEQUENCE [LARGE SCALE GENOMIC DNA]</scope>
</reference>
<dbReference type="PROSITE" id="PS50173">
    <property type="entry name" value="UMUC"/>
    <property type="match status" value="1"/>
</dbReference>
<dbReference type="GO" id="GO:0042276">
    <property type="term" value="P:error-prone translesion synthesis"/>
    <property type="evidence" value="ECO:0007669"/>
    <property type="project" value="TreeGrafter"/>
</dbReference>
<dbReference type="GO" id="GO:0005634">
    <property type="term" value="C:nucleus"/>
    <property type="evidence" value="ECO:0007669"/>
    <property type="project" value="TreeGrafter"/>
</dbReference>
<dbReference type="Gene3D" id="3.30.70.270">
    <property type="match status" value="1"/>
</dbReference>
<dbReference type="Pfam" id="PF00817">
    <property type="entry name" value="IMS"/>
    <property type="match status" value="1"/>
</dbReference>
<evidence type="ECO:0000313" key="3">
    <source>
        <dbReference type="Proteomes" id="UP000595437"/>
    </source>
</evidence>
<evidence type="ECO:0000313" key="2">
    <source>
        <dbReference type="EMBL" id="QQP41444.1"/>
    </source>
</evidence>